<proteinExistence type="predicted"/>
<protein>
    <submittedName>
        <fullName evidence="1">Uncharacterized protein</fullName>
    </submittedName>
</protein>
<accession>A0ABT9GVM0</accession>
<gene>
    <name evidence="1" type="ORF">Q3O60_02720</name>
</gene>
<dbReference type="EMBL" id="JAUZVZ010000003">
    <property type="protein sequence ID" value="MDP4535098.1"/>
    <property type="molecule type" value="Genomic_DNA"/>
</dbReference>
<evidence type="ECO:0000313" key="2">
    <source>
        <dbReference type="Proteomes" id="UP001231616"/>
    </source>
</evidence>
<keyword evidence="2" id="KW-1185">Reference proteome</keyword>
<dbReference type="RefSeq" id="WP_305892368.1">
    <property type="nucleotide sequence ID" value="NZ_JAUZVZ010000003.1"/>
</dbReference>
<reference evidence="1 2" key="1">
    <citation type="submission" date="2023-08" db="EMBL/GenBank/DDBJ databases">
        <authorList>
            <person name="Joshi A."/>
            <person name="Thite S."/>
        </authorList>
    </citation>
    <scope>NUCLEOTIDE SEQUENCE [LARGE SCALE GENOMIC DNA]</scope>
    <source>
        <strain evidence="1 2">AC40</strain>
    </source>
</reference>
<comment type="caution">
    <text evidence="1">The sequence shown here is derived from an EMBL/GenBank/DDBJ whole genome shotgun (WGS) entry which is preliminary data.</text>
</comment>
<sequence>MFDNSTVVYSECQENIDAIIEHQITSSHHFETLFEFAQQYQHNPDFSDYDIHDPLFDGFIVAVTPHEDSMSLQHDHAKIIEVKLSDRTVYFIRHESSWQVFTVLPTTD</sequence>
<organism evidence="1 2">
    <name type="scientific">Alkalimonas collagenimarina</name>
    <dbReference type="NCBI Taxonomy" id="400390"/>
    <lineage>
        <taxon>Bacteria</taxon>
        <taxon>Pseudomonadati</taxon>
        <taxon>Pseudomonadota</taxon>
        <taxon>Gammaproteobacteria</taxon>
        <taxon>Alkalimonas</taxon>
    </lineage>
</organism>
<dbReference type="Proteomes" id="UP001231616">
    <property type="component" value="Unassembled WGS sequence"/>
</dbReference>
<evidence type="ECO:0000313" key="1">
    <source>
        <dbReference type="EMBL" id="MDP4535098.1"/>
    </source>
</evidence>
<name>A0ABT9GVM0_9GAMM</name>